<organism evidence="1 2">
    <name type="scientific">Stentor coeruleus</name>
    <dbReference type="NCBI Taxonomy" id="5963"/>
    <lineage>
        <taxon>Eukaryota</taxon>
        <taxon>Sar</taxon>
        <taxon>Alveolata</taxon>
        <taxon>Ciliophora</taxon>
        <taxon>Postciliodesmatophora</taxon>
        <taxon>Heterotrichea</taxon>
        <taxon>Heterotrichida</taxon>
        <taxon>Stentoridae</taxon>
        <taxon>Stentor</taxon>
    </lineage>
</organism>
<dbReference type="AlphaFoldDB" id="A0A1R2CN12"/>
<sequence length="113" mass="12965">MTEPKTMIIRRRPCSRNSKTPDLKMYKSVTGGRNTPFSLAKEKNNYKYEGYVSNCTLIPILMPIKIKHSPIKHFTDQVKKDITDANLRMRTALKNIRTIIDSQNSIGNSPEKP</sequence>
<dbReference type="Proteomes" id="UP000187209">
    <property type="component" value="Unassembled WGS sequence"/>
</dbReference>
<keyword evidence="2" id="KW-1185">Reference proteome</keyword>
<dbReference type="EMBL" id="MPUH01000105">
    <property type="protein sequence ID" value="OMJ90330.1"/>
    <property type="molecule type" value="Genomic_DNA"/>
</dbReference>
<reference evidence="1 2" key="1">
    <citation type="submission" date="2016-11" db="EMBL/GenBank/DDBJ databases">
        <title>The macronuclear genome of Stentor coeruleus: a giant cell with tiny introns.</title>
        <authorList>
            <person name="Slabodnick M."/>
            <person name="Ruby J.G."/>
            <person name="Reiff S.B."/>
            <person name="Swart E.C."/>
            <person name="Gosai S."/>
            <person name="Prabakaran S."/>
            <person name="Witkowska E."/>
            <person name="Larue G.E."/>
            <person name="Fisher S."/>
            <person name="Freeman R.M."/>
            <person name="Gunawardena J."/>
            <person name="Chu W."/>
            <person name="Stover N.A."/>
            <person name="Gregory B.D."/>
            <person name="Nowacki M."/>
            <person name="Derisi J."/>
            <person name="Roy S.W."/>
            <person name="Marshall W.F."/>
            <person name="Sood P."/>
        </authorList>
    </citation>
    <scope>NUCLEOTIDE SEQUENCE [LARGE SCALE GENOMIC DNA]</scope>
    <source>
        <strain evidence="1">WM001</strain>
    </source>
</reference>
<comment type="caution">
    <text evidence="1">The sequence shown here is derived from an EMBL/GenBank/DDBJ whole genome shotgun (WGS) entry which is preliminary data.</text>
</comment>
<accession>A0A1R2CN12</accession>
<name>A0A1R2CN12_9CILI</name>
<protein>
    <submittedName>
        <fullName evidence="1">Uncharacterized protein</fullName>
    </submittedName>
</protein>
<gene>
    <name evidence="1" type="ORF">SteCoe_7358</name>
</gene>
<evidence type="ECO:0000313" key="1">
    <source>
        <dbReference type="EMBL" id="OMJ90330.1"/>
    </source>
</evidence>
<evidence type="ECO:0000313" key="2">
    <source>
        <dbReference type="Proteomes" id="UP000187209"/>
    </source>
</evidence>
<proteinExistence type="predicted"/>